<feature type="transmembrane region" description="Helical" evidence="1">
    <location>
        <begin position="230"/>
        <end position="251"/>
    </location>
</feature>
<dbReference type="Pfam" id="PF10067">
    <property type="entry name" value="DUF2306"/>
    <property type="match status" value="1"/>
</dbReference>
<dbReference type="Proteomes" id="UP001479436">
    <property type="component" value="Unassembled WGS sequence"/>
</dbReference>
<evidence type="ECO:0000313" key="3">
    <source>
        <dbReference type="Proteomes" id="UP001479436"/>
    </source>
</evidence>
<gene>
    <name evidence="2" type="ORF">K7432_007753</name>
</gene>
<keyword evidence="3" id="KW-1185">Reference proteome</keyword>
<feature type="transmembrane region" description="Helical" evidence="1">
    <location>
        <begin position="84"/>
        <end position="103"/>
    </location>
</feature>
<feature type="transmembrane region" description="Helical" evidence="1">
    <location>
        <begin position="115"/>
        <end position="140"/>
    </location>
</feature>
<accession>A0ABR2WSU9</accession>
<evidence type="ECO:0000256" key="1">
    <source>
        <dbReference type="SAM" id="Phobius"/>
    </source>
</evidence>
<proteinExistence type="predicted"/>
<dbReference type="InterPro" id="IPR018750">
    <property type="entry name" value="DUF2306_membrane"/>
</dbReference>
<feature type="transmembrane region" description="Helical" evidence="1">
    <location>
        <begin position="189"/>
        <end position="210"/>
    </location>
</feature>
<sequence length="264" mass="30060">MVTKPRAPIVSLLANAGYPFLVFLSLFALSSVSTNFVYYFSSADGRADMVADMKANNPSMLHLNNTEGLITQEVYLKAPITVQGFHLAPVLIWSIAFPLQLSARIRRLSLKLHRWIGRLALLCSLSLSISGILICFWNVAYSVEADSEITTFFTFDKGSYALSVWFLFTNWKAFTSARARKITEHKRWVLRHAAGGYSVMVMRIFMVIYTGVAEAIDWEFKTDVNMKQLFFGWSLWAGSIVNISTMEFYLLRTNTNETFEKRPK</sequence>
<keyword evidence="1" id="KW-0812">Transmembrane</keyword>
<feature type="transmembrane region" description="Helical" evidence="1">
    <location>
        <begin position="12"/>
        <end position="40"/>
    </location>
</feature>
<organism evidence="2 3">
    <name type="scientific">Basidiobolus ranarum</name>
    <dbReference type="NCBI Taxonomy" id="34480"/>
    <lineage>
        <taxon>Eukaryota</taxon>
        <taxon>Fungi</taxon>
        <taxon>Fungi incertae sedis</taxon>
        <taxon>Zoopagomycota</taxon>
        <taxon>Entomophthoromycotina</taxon>
        <taxon>Basidiobolomycetes</taxon>
        <taxon>Basidiobolales</taxon>
        <taxon>Basidiobolaceae</taxon>
        <taxon>Basidiobolus</taxon>
    </lineage>
</organism>
<keyword evidence="1" id="KW-0472">Membrane</keyword>
<dbReference type="EMBL" id="JASJQH010000398">
    <property type="protein sequence ID" value="KAK9764603.1"/>
    <property type="molecule type" value="Genomic_DNA"/>
</dbReference>
<name>A0ABR2WSU9_9FUNG</name>
<reference evidence="2 3" key="1">
    <citation type="submission" date="2023-04" db="EMBL/GenBank/DDBJ databases">
        <title>Genome of Basidiobolus ranarum AG-B5.</title>
        <authorList>
            <person name="Stajich J.E."/>
            <person name="Carter-House D."/>
            <person name="Gryganskyi A."/>
        </authorList>
    </citation>
    <scope>NUCLEOTIDE SEQUENCE [LARGE SCALE GENOMIC DNA]</scope>
    <source>
        <strain evidence="2 3">AG-B5</strain>
    </source>
</reference>
<comment type="caution">
    <text evidence="2">The sequence shown here is derived from an EMBL/GenBank/DDBJ whole genome shotgun (WGS) entry which is preliminary data.</text>
</comment>
<protein>
    <submittedName>
        <fullName evidence="2">Uncharacterized protein</fullName>
    </submittedName>
</protein>
<evidence type="ECO:0000313" key="2">
    <source>
        <dbReference type="EMBL" id="KAK9764603.1"/>
    </source>
</evidence>
<feature type="transmembrane region" description="Helical" evidence="1">
    <location>
        <begin position="160"/>
        <end position="177"/>
    </location>
</feature>
<keyword evidence="1" id="KW-1133">Transmembrane helix</keyword>